<accession>A0AAF3E806</accession>
<dbReference type="SUPFAM" id="SSF54236">
    <property type="entry name" value="Ubiquitin-like"/>
    <property type="match status" value="1"/>
</dbReference>
<evidence type="ECO:0000313" key="3">
    <source>
        <dbReference type="WBParaSite" id="MBELARI_LOCUS10059"/>
    </source>
</evidence>
<protein>
    <submittedName>
        <fullName evidence="3">Uncharacterized protein</fullName>
    </submittedName>
</protein>
<dbReference type="GO" id="GO:0006368">
    <property type="term" value="P:transcription elongation by RNA polymerase II"/>
    <property type="evidence" value="ECO:0007669"/>
    <property type="project" value="InterPro"/>
</dbReference>
<dbReference type="PANTHER" id="PTHR13248:SF4">
    <property type="entry name" value="ELONGIN B"/>
    <property type="match status" value="1"/>
</dbReference>
<keyword evidence="2" id="KW-1185">Reference proteome</keyword>
<dbReference type="PANTHER" id="PTHR13248">
    <property type="entry name" value="TRANSCRIPTION ELONGATION FACTOR B POLYPEPTIDE 2"/>
    <property type="match status" value="1"/>
</dbReference>
<evidence type="ECO:0000256" key="1">
    <source>
        <dbReference type="SAM" id="MobiDB-lite"/>
    </source>
</evidence>
<organism evidence="2 3">
    <name type="scientific">Mesorhabditis belari</name>
    <dbReference type="NCBI Taxonomy" id="2138241"/>
    <lineage>
        <taxon>Eukaryota</taxon>
        <taxon>Metazoa</taxon>
        <taxon>Ecdysozoa</taxon>
        <taxon>Nematoda</taxon>
        <taxon>Chromadorea</taxon>
        <taxon>Rhabditida</taxon>
        <taxon>Rhabditina</taxon>
        <taxon>Rhabditomorpha</taxon>
        <taxon>Rhabditoidea</taxon>
        <taxon>Rhabditidae</taxon>
        <taxon>Mesorhabditinae</taxon>
        <taxon>Mesorhabditis</taxon>
    </lineage>
</organism>
<dbReference type="GO" id="GO:0070449">
    <property type="term" value="C:elongin complex"/>
    <property type="evidence" value="ECO:0007669"/>
    <property type="project" value="InterPro"/>
</dbReference>
<evidence type="ECO:0000313" key="2">
    <source>
        <dbReference type="Proteomes" id="UP000887575"/>
    </source>
</evidence>
<dbReference type="WBParaSite" id="MBELARI_LOCUS10059">
    <property type="protein sequence ID" value="MBELARI_LOCUS10059"/>
    <property type="gene ID" value="MBELARI_LOCUS10059"/>
</dbReference>
<dbReference type="Gene3D" id="3.10.20.90">
    <property type="entry name" value="Phosphatidylinositol 3-kinase Catalytic Subunit, Chain A, domain 1"/>
    <property type="match status" value="1"/>
</dbReference>
<dbReference type="InterPro" id="IPR039049">
    <property type="entry name" value="ELOB"/>
</dbReference>
<dbReference type="AlphaFoldDB" id="A0AAF3E806"/>
<proteinExistence type="predicted"/>
<sequence length="119" mass="13384">MSSRATSHELTFEVCLKQKHIFCTLKEDCTVLGLKKHVSKILKIPIAEFILMSQSENNQWVHLEDKKKLYSCGFTPANAKVQYPATIGVGRVGDTVPDITPLSKPPPVPESMRHDHQQD</sequence>
<dbReference type="Proteomes" id="UP000887575">
    <property type="component" value="Unassembled WGS sequence"/>
</dbReference>
<reference evidence="3" key="1">
    <citation type="submission" date="2024-02" db="UniProtKB">
        <authorList>
            <consortium name="WormBaseParasite"/>
        </authorList>
    </citation>
    <scope>IDENTIFICATION</scope>
</reference>
<dbReference type="GO" id="GO:0030891">
    <property type="term" value="C:VCB complex"/>
    <property type="evidence" value="ECO:0007669"/>
    <property type="project" value="InterPro"/>
</dbReference>
<feature type="region of interest" description="Disordered" evidence="1">
    <location>
        <begin position="96"/>
        <end position="119"/>
    </location>
</feature>
<name>A0AAF3E806_9BILA</name>
<dbReference type="InterPro" id="IPR029071">
    <property type="entry name" value="Ubiquitin-like_domsf"/>
</dbReference>